<dbReference type="OrthoDB" id="1427173at2759"/>
<dbReference type="AlphaFoldDB" id="A0A068V4S2"/>
<feature type="compositionally biased region" description="Basic and acidic residues" evidence="1">
    <location>
        <begin position="33"/>
        <end position="43"/>
    </location>
</feature>
<evidence type="ECO:0000313" key="3">
    <source>
        <dbReference type="EMBL" id="CDP15524.1"/>
    </source>
</evidence>
<protein>
    <submittedName>
        <fullName evidence="3">Uncharacterized protein</fullName>
    </submittedName>
</protein>
<evidence type="ECO:0000313" key="4">
    <source>
        <dbReference type="Proteomes" id="UP000295252"/>
    </source>
</evidence>
<dbReference type="EMBL" id="HG739184">
    <property type="protein sequence ID" value="CDP15524.1"/>
    <property type="molecule type" value="Genomic_DNA"/>
</dbReference>
<dbReference type="Gramene" id="CDP15524">
    <property type="protein sequence ID" value="CDP15524"/>
    <property type="gene ID" value="GSCOC_T00015383001"/>
</dbReference>
<dbReference type="InParanoid" id="A0A068V4S2"/>
<feature type="signal peptide" evidence="2">
    <location>
        <begin position="1"/>
        <end position="27"/>
    </location>
</feature>
<evidence type="ECO:0000256" key="1">
    <source>
        <dbReference type="SAM" id="MobiDB-lite"/>
    </source>
</evidence>
<reference evidence="4" key="1">
    <citation type="journal article" date="2014" name="Science">
        <title>The coffee genome provides insight into the convergent evolution of caffeine biosynthesis.</title>
        <authorList>
            <person name="Denoeud F."/>
            <person name="Carretero-Paulet L."/>
            <person name="Dereeper A."/>
            <person name="Droc G."/>
            <person name="Guyot R."/>
            <person name="Pietrella M."/>
            <person name="Zheng C."/>
            <person name="Alberti A."/>
            <person name="Anthony F."/>
            <person name="Aprea G."/>
            <person name="Aury J.M."/>
            <person name="Bento P."/>
            <person name="Bernard M."/>
            <person name="Bocs S."/>
            <person name="Campa C."/>
            <person name="Cenci A."/>
            <person name="Combes M.C."/>
            <person name="Crouzillat D."/>
            <person name="Da Silva C."/>
            <person name="Daddiego L."/>
            <person name="De Bellis F."/>
            <person name="Dussert S."/>
            <person name="Garsmeur O."/>
            <person name="Gayraud T."/>
            <person name="Guignon V."/>
            <person name="Jahn K."/>
            <person name="Jamilloux V."/>
            <person name="Joet T."/>
            <person name="Labadie K."/>
            <person name="Lan T."/>
            <person name="Leclercq J."/>
            <person name="Lepelley M."/>
            <person name="Leroy T."/>
            <person name="Li L.T."/>
            <person name="Librado P."/>
            <person name="Lopez L."/>
            <person name="Munoz A."/>
            <person name="Noel B."/>
            <person name="Pallavicini A."/>
            <person name="Perrotta G."/>
            <person name="Poncet V."/>
            <person name="Pot D."/>
            <person name="Priyono X."/>
            <person name="Rigoreau M."/>
            <person name="Rouard M."/>
            <person name="Rozas J."/>
            <person name="Tranchant-Dubreuil C."/>
            <person name="VanBuren R."/>
            <person name="Zhang Q."/>
            <person name="Andrade A.C."/>
            <person name="Argout X."/>
            <person name="Bertrand B."/>
            <person name="de Kochko A."/>
            <person name="Graziosi G."/>
            <person name="Henry R.J."/>
            <person name="Jayarama X."/>
            <person name="Ming R."/>
            <person name="Nagai C."/>
            <person name="Rounsley S."/>
            <person name="Sankoff D."/>
            <person name="Giuliano G."/>
            <person name="Albert V.A."/>
            <person name="Wincker P."/>
            <person name="Lashermes P."/>
        </authorList>
    </citation>
    <scope>NUCLEOTIDE SEQUENCE [LARGE SCALE GENOMIC DNA]</scope>
    <source>
        <strain evidence="4">cv. DH200-94</strain>
    </source>
</reference>
<dbReference type="OMA" id="WKDQNLD"/>
<proteinExistence type="predicted"/>
<feature type="compositionally biased region" description="Low complexity" evidence="1">
    <location>
        <begin position="46"/>
        <end position="59"/>
    </location>
</feature>
<feature type="chain" id="PRO_5001658559" evidence="2">
    <location>
        <begin position="28"/>
        <end position="81"/>
    </location>
</feature>
<name>A0A068V4S2_COFCA</name>
<organism evidence="3 4">
    <name type="scientific">Coffea canephora</name>
    <name type="common">Robusta coffee</name>
    <dbReference type="NCBI Taxonomy" id="49390"/>
    <lineage>
        <taxon>Eukaryota</taxon>
        <taxon>Viridiplantae</taxon>
        <taxon>Streptophyta</taxon>
        <taxon>Embryophyta</taxon>
        <taxon>Tracheophyta</taxon>
        <taxon>Spermatophyta</taxon>
        <taxon>Magnoliopsida</taxon>
        <taxon>eudicotyledons</taxon>
        <taxon>Gunneridae</taxon>
        <taxon>Pentapetalae</taxon>
        <taxon>asterids</taxon>
        <taxon>lamiids</taxon>
        <taxon>Gentianales</taxon>
        <taxon>Rubiaceae</taxon>
        <taxon>Ixoroideae</taxon>
        <taxon>Gardenieae complex</taxon>
        <taxon>Bertiereae - Coffeeae clade</taxon>
        <taxon>Coffeeae</taxon>
        <taxon>Coffea</taxon>
    </lineage>
</organism>
<accession>A0A068V4S2</accession>
<gene>
    <name evidence="3" type="ORF">GSCOC_T00015383001</name>
</gene>
<feature type="region of interest" description="Disordered" evidence="1">
    <location>
        <begin position="33"/>
        <end position="81"/>
    </location>
</feature>
<dbReference type="Proteomes" id="UP000295252">
    <property type="component" value="Chromosome IV"/>
</dbReference>
<sequence length="81" mass="9012">MSIKRCQVGCLCMILLSFLALHQVAVGARYLQDKVDDGEKPDDMWSTSRSTNKSTSNDNDQGFVATVNREVPSCPDPLHNR</sequence>
<evidence type="ECO:0000256" key="2">
    <source>
        <dbReference type="SAM" id="SignalP"/>
    </source>
</evidence>
<keyword evidence="2" id="KW-0732">Signal</keyword>
<keyword evidence="4" id="KW-1185">Reference proteome</keyword>